<dbReference type="InterPro" id="IPR000971">
    <property type="entry name" value="Globin"/>
</dbReference>
<evidence type="ECO:0000256" key="4">
    <source>
        <dbReference type="ARBA" id="ARBA00022723"/>
    </source>
</evidence>
<reference evidence="9" key="1">
    <citation type="submission" date="2017-10" db="EMBL/GenBank/DDBJ databases">
        <title>Rapid genome shrinkage in a self-fertile nematode reveals novel sperm competition proteins.</title>
        <authorList>
            <person name="Yin D."/>
            <person name="Schwarz E.M."/>
            <person name="Thomas C.G."/>
            <person name="Felde R.L."/>
            <person name="Korf I.F."/>
            <person name="Cutter A.D."/>
            <person name="Schartner C.M."/>
            <person name="Ralston E.J."/>
            <person name="Meyer B.J."/>
            <person name="Haag E.S."/>
        </authorList>
    </citation>
    <scope>NUCLEOTIDE SEQUENCE [LARGE SCALE GENOMIC DNA]</scope>
    <source>
        <strain evidence="9">JU1422</strain>
    </source>
</reference>
<dbReference type="PANTHER" id="PTHR46458">
    <property type="entry name" value="BLR2807 PROTEIN"/>
    <property type="match status" value="1"/>
</dbReference>
<evidence type="ECO:0000259" key="7">
    <source>
        <dbReference type="PROSITE" id="PS01033"/>
    </source>
</evidence>
<dbReference type="PANTHER" id="PTHR46458:SF1">
    <property type="entry name" value="GEO09476P1"/>
    <property type="match status" value="1"/>
</dbReference>
<evidence type="ECO:0000256" key="5">
    <source>
        <dbReference type="ARBA" id="ARBA00023004"/>
    </source>
</evidence>
<keyword evidence="2 6" id="KW-0349">Heme</keyword>
<accession>A0A2G5T0N0</accession>
<dbReference type="EMBL" id="PDUG01000006">
    <property type="protein sequence ID" value="PIC20752.1"/>
    <property type="molecule type" value="Genomic_DNA"/>
</dbReference>
<organism evidence="8 9">
    <name type="scientific">Caenorhabditis nigoni</name>
    <dbReference type="NCBI Taxonomy" id="1611254"/>
    <lineage>
        <taxon>Eukaryota</taxon>
        <taxon>Metazoa</taxon>
        <taxon>Ecdysozoa</taxon>
        <taxon>Nematoda</taxon>
        <taxon>Chromadorea</taxon>
        <taxon>Rhabditida</taxon>
        <taxon>Rhabditina</taxon>
        <taxon>Rhabditomorpha</taxon>
        <taxon>Rhabditoidea</taxon>
        <taxon>Rhabditidae</taxon>
        <taxon>Peloderinae</taxon>
        <taxon>Caenorhabditis</taxon>
    </lineage>
</organism>
<evidence type="ECO:0000256" key="2">
    <source>
        <dbReference type="ARBA" id="ARBA00022617"/>
    </source>
</evidence>
<dbReference type="CDD" id="cd01040">
    <property type="entry name" value="Mb-like"/>
    <property type="match status" value="1"/>
</dbReference>
<comment type="similarity">
    <text evidence="6">Belongs to the globin family.</text>
</comment>
<evidence type="ECO:0000256" key="3">
    <source>
        <dbReference type="ARBA" id="ARBA00022621"/>
    </source>
</evidence>
<keyword evidence="3 6" id="KW-0561">Oxygen transport</keyword>
<evidence type="ECO:0000313" key="9">
    <source>
        <dbReference type="Proteomes" id="UP000230233"/>
    </source>
</evidence>
<feature type="domain" description="Globin" evidence="7">
    <location>
        <begin position="58"/>
        <end position="194"/>
    </location>
</feature>
<dbReference type="OrthoDB" id="5837818at2759"/>
<keyword evidence="5" id="KW-0408">Iron</keyword>
<sequence length="216" mass="24555">MFHHEIEDVSDSLSFSAMSLDEDQHSSSMSGLSPNSLQAPRPLRRCRSASPATHRVLNLVPEQQRLIRQSWNRIPKWQFAKSVLTAFFRACHAPQLIFPNQETEQRHIKYIVELVQSCVGKLDNLEEGLKPLVELLGRGHSNFRITGPHWEKFAEALMSVASEYNGPGRRHRDIGRAWMLLSSFLADRLAHASRTSHQSPMLTPRVQLLTGRSALE</sequence>
<dbReference type="InterPro" id="IPR050532">
    <property type="entry name" value="Globin-like_OT"/>
</dbReference>
<dbReference type="STRING" id="1611254.A0A2G5T0N0"/>
<keyword evidence="1 6" id="KW-0813">Transport</keyword>
<dbReference type="Gene3D" id="1.10.490.10">
    <property type="entry name" value="Globins"/>
    <property type="match status" value="1"/>
</dbReference>
<evidence type="ECO:0000256" key="6">
    <source>
        <dbReference type="RuleBase" id="RU000356"/>
    </source>
</evidence>
<dbReference type="Pfam" id="PF00042">
    <property type="entry name" value="Globin"/>
    <property type="match status" value="1"/>
</dbReference>
<dbReference type="PROSITE" id="PS01033">
    <property type="entry name" value="GLOBIN"/>
    <property type="match status" value="1"/>
</dbReference>
<comment type="caution">
    <text evidence="8">The sequence shown here is derived from an EMBL/GenBank/DDBJ whole genome shotgun (WGS) entry which is preliminary data.</text>
</comment>
<proteinExistence type="inferred from homology"/>
<dbReference type="AlphaFoldDB" id="A0A2G5T0N0"/>
<dbReference type="InterPro" id="IPR044399">
    <property type="entry name" value="Mb-like_M"/>
</dbReference>
<dbReference type="GO" id="GO:0019825">
    <property type="term" value="F:oxygen binding"/>
    <property type="evidence" value="ECO:0007669"/>
    <property type="project" value="InterPro"/>
</dbReference>
<protein>
    <recommendedName>
        <fullName evidence="7">Globin domain-containing protein</fullName>
    </recommendedName>
</protein>
<evidence type="ECO:0000256" key="1">
    <source>
        <dbReference type="ARBA" id="ARBA00022448"/>
    </source>
</evidence>
<dbReference type="GO" id="GO:0005344">
    <property type="term" value="F:oxygen carrier activity"/>
    <property type="evidence" value="ECO:0007669"/>
    <property type="project" value="UniProtKB-KW"/>
</dbReference>
<evidence type="ECO:0000313" key="8">
    <source>
        <dbReference type="EMBL" id="PIC20752.1"/>
    </source>
</evidence>
<dbReference type="GO" id="GO:0020037">
    <property type="term" value="F:heme binding"/>
    <property type="evidence" value="ECO:0007669"/>
    <property type="project" value="InterPro"/>
</dbReference>
<keyword evidence="4" id="KW-0479">Metal-binding</keyword>
<dbReference type="InterPro" id="IPR009050">
    <property type="entry name" value="Globin-like_sf"/>
</dbReference>
<keyword evidence="9" id="KW-1185">Reference proteome</keyword>
<name>A0A2G5T0N0_9PELO</name>
<dbReference type="GO" id="GO:0046872">
    <property type="term" value="F:metal ion binding"/>
    <property type="evidence" value="ECO:0007669"/>
    <property type="project" value="UniProtKB-KW"/>
</dbReference>
<dbReference type="Proteomes" id="UP000230233">
    <property type="component" value="Chromosome X"/>
</dbReference>
<dbReference type="InterPro" id="IPR012292">
    <property type="entry name" value="Globin/Proto"/>
</dbReference>
<dbReference type="SUPFAM" id="SSF46458">
    <property type="entry name" value="Globin-like"/>
    <property type="match status" value="1"/>
</dbReference>
<gene>
    <name evidence="8" type="primary">Cni-glb-28</name>
    <name evidence="8" type="synonym">Cnig_chr_X.g25836</name>
    <name evidence="8" type="ORF">B9Z55_025836</name>
</gene>